<feature type="compositionally biased region" description="Pro residues" evidence="1">
    <location>
        <begin position="183"/>
        <end position="197"/>
    </location>
</feature>
<evidence type="ECO:0000313" key="3">
    <source>
        <dbReference type="Proteomes" id="UP001303473"/>
    </source>
</evidence>
<reference evidence="3" key="1">
    <citation type="journal article" date="2023" name="Mol. Phylogenet. Evol.">
        <title>Genome-scale phylogeny and comparative genomics of the fungal order Sordariales.</title>
        <authorList>
            <person name="Hensen N."/>
            <person name="Bonometti L."/>
            <person name="Westerberg I."/>
            <person name="Brannstrom I.O."/>
            <person name="Guillou S."/>
            <person name="Cros-Aarteil S."/>
            <person name="Calhoun S."/>
            <person name="Haridas S."/>
            <person name="Kuo A."/>
            <person name="Mondo S."/>
            <person name="Pangilinan J."/>
            <person name="Riley R."/>
            <person name="LaButti K."/>
            <person name="Andreopoulos B."/>
            <person name="Lipzen A."/>
            <person name="Chen C."/>
            <person name="Yan M."/>
            <person name="Daum C."/>
            <person name="Ng V."/>
            <person name="Clum A."/>
            <person name="Steindorff A."/>
            <person name="Ohm R.A."/>
            <person name="Martin F."/>
            <person name="Silar P."/>
            <person name="Natvig D.O."/>
            <person name="Lalanne C."/>
            <person name="Gautier V."/>
            <person name="Ament-Velasquez S.L."/>
            <person name="Kruys A."/>
            <person name="Hutchinson M.I."/>
            <person name="Powell A.J."/>
            <person name="Barry K."/>
            <person name="Miller A.N."/>
            <person name="Grigoriev I.V."/>
            <person name="Debuchy R."/>
            <person name="Gladieux P."/>
            <person name="Hiltunen Thoren M."/>
            <person name="Johannesson H."/>
        </authorList>
    </citation>
    <scope>NUCLEOTIDE SEQUENCE [LARGE SCALE GENOMIC DNA]</scope>
    <source>
        <strain evidence="3">CBS 340.73</strain>
    </source>
</reference>
<accession>A0AAN6NEW8</accession>
<organism evidence="2 3">
    <name type="scientific">Diplogelasinospora grovesii</name>
    <dbReference type="NCBI Taxonomy" id="303347"/>
    <lineage>
        <taxon>Eukaryota</taxon>
        <taxon>Fungi</taxon>
        <taxon>Dikarya</taxon>
        <taxon>Ascomycota</taxon>
        <taxon>Pezizomycotina</taxon>
        <taxon>Sordariomycetes</taxon>
        <taxon>Sordariomycetidae</taxon>
        <taxon>Sordariales</taxon>
        <taxon>Diplogelasinosporaceae</taxon>
        <taxon>Diplogelasinospora</taxon>
    </lineage>
</organism>
<feature type="compositionally biased region" description="Low complexity" evidence="1">
    <location>
        <begin position="29"/>
        <end position="45"/>
    </location>
</feature>
<evidence type="ECO:0000256" key="1">
    <source>
        <dbReference type="SAM" id="MobiDB-lite"/>
    </source>
</evidence>
<feature type="compositionally biased region" description="Low complexity" evidence="1">
    <location>
        <begin position="63"/>
        <end position="73"/>
    </location>
</feature>
<dbReference type="EMBL" id="MU853759">
    <property type="protein sequence ID" value="KAK3944521.1"/>
    <property type="molecule type" value="Genomic_DNA"/>
</dbReference>
<keyword evidence="3" id="KW-1185">Reference proteome</keyword>
<sequence length="286" mass="29824">MYQRAAIANRQLLYKVFTRQQLTSKHHPSPTLLSSSSRSRNTGNGYRHLLPHPSSPTRRTVHRTTTTTTTPTTGAIARAPYNVTPPSFLPDRRFISSRPSTAMSAATNLPSSSSEVTHPGAAGVAGASTSAAPGTSSSSTSPATATTTTATSTAADTAASSPSLSPSDDTASSASNNTAESSSPPPLLPALPAPPAHAPGEEGSGLTTIEVNGAAVILDNLGPMVVGRDGTVSRIANWHEMAAVERENTLRILGKRNQLRLANLRNQQQQQQQQEDANQNQPSSSS</sequence>
<feature type="compositionally biased region" description="Low complexity" evidence="1">
    <location>
        <begin position="119"/>
        <end position="182"/>
    </location>
</feature>
<dbReference type="Proteomes" id="UP001303473">
    <property type="component" value="Unassembled WGS sequence"/>
</dbReference>
<dbReference type="AlphaFoldDB" id="A0AAN6NEW8"/>
<comment type="caution">
    <text evidence="2">The sequence shown here is derived from an EMBL/GenBank/DDBJ whole genome shotgun (WGS) entry which is preliminary data.</text>
</comment>
<evidence type="ECO:0000313" key="2">
    <source>
        <dbReference type="EMBL" id="KAK3944521.1"/>
    </source>
</evidence>
<dbReference type="PANTHER" id="PTHR39474:SF1">
    <property type="entry name" value="FUNGAL SPECIFIC TRANSCRIPTION FACTOR"/>
    <property type="match status" value="1"/>
</dbReference>
<feature type="region of interest" description="Disordered" evidence="1">
    <location>
        <begin position="22"/>
        <end position="206"/>
    </location>
</feature>
<feature type="region of interest" description="Disordered" evidence="1">
    <location>
        <begin position="265"/>
        <end position="286"/>
    </location>
</feature>
<feature type="compositionally biased region" description="Polar residues" evidence="1">
    <location>
        <begin position="97"/>
        <end position="116"/>
    </location>
</feature>
<name>A0AAN6NEW8_9PEZI</name>
<proteinExistence type="predicted"/>
<gene>
    <name evidence="2" type="ORF">QBC46DRAFT_374544</name>
</gene>
<dbReference type="PANTHER" id="PTHR39474">
    <property type="entry name" value="UNNAMED PRODUCT"/>
    <property type="match status" value="1"/>
</dbReference>
<protein>
    <submittedName>
        <fullName evidence="2">Uncharacterized protein</fullName>
    </submittedName>
</protein>